<dbReference type="Proteomes" id="UP000717585">
    <property type="component" value="Unassembled WGS sequence"/>
</dbReference>
<dbReference type="Pfam" id="PF05250">
    <property type="entry name" value="UPF0193"/>
    <property type="match status" value="1"/>
</dbReference>
<evidence type="ECO:0000313" key="3">
    <source>
        <dbReference type="Proteomes" id="UP000717585"/>
    </source>
</evidence>
<accession>A0A8J6AY94</accession>
<keyword evidence="3" id="KW-1185">Reference proteome</keyword>
<feature type="region of interest" description="Disordered" evidence="1">
    <location>
        <begin position="74"/>
        <end position="136"/>
    </location>
</feature>
<protein>
    <submittedName>
        <fullName evidence="2">Uncharacterized protein family UPF0193</fullName>
    </submittedName>
</protein>
<dbReference type="AlphaFoldDB" id="A0A8J6AY94"/>
<feature type="compositionally biased region" description="Polar residues" evidence="1">
    <location>
        <begin position="113"/>
        <end position="124"/>
    </location>
</feature>
<dbReference type="InterPro" id="IPR007914">
    <property type="entry name" value="UPF0193"/>
</dbReference>
<evidence type="ECO:0000256" key="1">
    <source>
        <dbReference type="SAM" id="MobiDB-lite"/>
    </source>
</evidence>
<evidence type="ECO:0000313" key="2">
    <source>
        <dbReference type="EMBL" id="KAG9395390.1"/>
    </source>
</evidence>
<proteinExistence type="predicted"/>
<comment type="caution">
    <text evidence="2">The sequence shown here is derived from an EMBL/GenBank/DDBJ whole genome shotgun (WGS) entry which is preliminary data.</text>
</comment>
<name>A0A8J6AY94_9EUKA</name>
<feature type="compositionally biased region" description="Basic and acidic residues" evidence="1">
    <location>
        <begin position="86"/>
        <end position="103"/>
    </location>
</feature>
<reference evidence="2" key="1">
    <citation type="submission" date="2021-05" db="EMBL/GenBank/DDBJ databases">
        <title>A free-living protist that lacks canonical eukaryotic 1 DNA replication and segregation systems.</title>
        <authorList>
            <person name="Salas-Leiva D.E."/>
            <person name="Tromer E.C."/>
            <person name="Curtis B.A."/>
            <person name="Jerlstrom-Hultqvist J."/>
            <person name="Kolisko M."/>
            <person name="Yi Z."/>
            <person name="Salas-Leiva J.S."/>
            <person name="Gallot-Lavallee L."/>
            <person name="Kops G.J.P.L."/>
            <person name="Archibald J.M."/>
            <person name="Simpson A.G.B."/>
            <person name="Roger A.J."/>
        </authorList>
    </citation>
    <scope>NUCLEOTIDE SEQUENCE</scope>
    <source>
        <strain evidence="2">BICM</strain>
    </source>
</reference>
<gene>
    <name evidence="2" type="ORF">J8273_2957</name>
</gene>
<dbReference type="EMBL" id="JAHDYR010000011">
    <property type="protein sequence ID" value="KAG9395390.1"/>
    <property type="molecule type" value="Genomic_DNA"/>
</dbReference>
<organism evidence="2 3">
    <name type="scientific">Carpediemonas membranifera</name>
    <dbReference type="NCBI Taxonomy" id="201153"/>
    <lineage>
        <taxon>Eukaryota</taxon>
        <taxon>Metamonada</taxon>
        <taxon>Carpediemonas-like organisms</taxon>
        <taxon>Carpediemonas</taxon>
    </lineage>
</organism>
<sequence length="181" mass="21042">MVQDTQQLLNSMMKKAGLSQARQREISTGLKSSGQLPTRLQHRHVAHIQPDPKPQMPTRHMRIKTKQEIEAEYEANKADYITNKRMPREPGQDREAMKDEWAHRQAMYGRTAGPSQVSRASVTQPKPVERKKTFQEEWEDQIMEEIKAREGWVQSMEGETRAAEKKKIEDLYVALLHPPKE</sequence>